<organism evidence="2 3">
    <name type="scientific">Liparis tanakae</name>
    <name type="common">Tanaka's snailfish</name>
    <dbReference type="NCBI Taxonomy" id="230148"/>
    <lineage>
        <taxon>Eukaryota</taxon>
        <taxon>Metazoa</taxon>
        <taxon>Chordata</taxon>
        <taxon>Craniata</taxon>
        <taxon>Vertebrata</taxon>
        <taxon>Euteleostomi</taxon>
        <taxon>Actinopterygii</taxon>
        <taxon>Neopterygii</taxon>
        <taxon>Teleostei</taxon>
        <taxon>Neoteleostei</taxon>
        <taxon>Acanthomorphata</taxon>
        <taxon>Eupercaria</taxon>
        <taxon>Perciformes</taxon>
        <taxon>Cottioidei</taxon>
        <taxon>Cottales</taxon>
        <taxon>Liparidae</taxon>
        <taxon>Liparis</taxon>
    </lineage>
</organism>
<protein>
    <submittedName>
        <fullName evidence="2">Uncharacterized protein</fullName>
    </submittedName>
</protein>
<name>A0A4Z2HES5_9TELE</name>
<gene>
    <name evidence="2" type="ORF">EYF80_025408</name>
</gene>
<evidence type="ECO:0000256" key="1">
    <source>
        <dbReference type="SAM" id="MobiDB-lite"/>
    </source>
</evidence>
<evidence type="ECO:0000313" key="3">
    <source>
        <dbReference type="Proteomes" id="UP000314294"/>
    </source>
</evidence>
<comment type="caution">
    <text evidence="2">The sequence shown here is derived from an EMBL/GenBank/DDBJ whole genome shotgun (WGS) entry which is preliminary data.</text>
</comment>
<dbReference type="AlphaFoldDB" id="A0A4Z2HES5"/>
<accession>A0A4Z2HES5</accession>
<feature type="compositionally biased region" description="Low complexity" evidence="1">
    <location>
        <begin position="56"/>
        <end position="65"/>
    </location>
</feature>
<dbReference type="Proteomes" id="UP000314294">
    <property type="component" value="Unassembled WGS sequence"/>
</dbReference>
<evidence type="ECO:0000313" key="2">
    <source>
        <dbReference type="EMBL" id="TNN64367.1"/>
    </source>
</evidence>
<keyword evidence="3" id="KW-1185">Reference proteome</keyword>
<reference evidence="2 3" key="1">
    <citation type="submission" date="2019-03" db="EMBL/GenBank/DDBJ databases">
        <title>First draft genome of Liparis tanakae, snailfish: a comprehensive survey of snailfish specific genes.</title>
        <authorList>
            <person name="Kim W."/>
            <person name="Song I."/>
            <person name="Jeong J.-H."/>
            <person name="Kim D."/>
            <person name="Kim S."/>
            <person name="Ryu S."/>
            <person name="Song J.Y."/>
            <person name="Lee S.K."/>
        </authorList>
    </citation>
    <scope>NUCLEOTIDE SEQUENCE [LARGE SCALE GENOMIC DNA]</scope>
    <source>
        <tissue evidence="2">Muscle</tissue>
    </source>
</reference>
<feature type="region of interest" description="Disordered" evidence="1">
    <location>
        <begin position="31"/>
        <end position="89"/>
    </location>
</feature>
<dbReference type="EMBL" id="SRLO01000254">
    <property type="protein sequence ID" value="TNN64367.1"/>
    <property type="molecule type" value="Genomic_DNA"/>
</dbReference>
<sequence>MRHDVAKPIGSWLSNFKGAFYSAMSCGFSSNLKATSPPPQSPPSSDSFLHHRRCLDSGGDSAGSGLVHPGSGQSPMAKKTMHDSIQLPL</sequence>
<proteinExistence type="predicted"/>